<keyword evidence="4 9" id="KW-0547">Nucleotide-binding</keyword>
<evidence type="ECO:0000256" key="2">
    <source>
        <dbReference type="ARBA" id="ARBA00022527"/>
    </source>
</evidence>
<dbReference type="PROSITE" id="PS00107">
    <property type="entry name" value="PROTEIN_KINASE_ATP"/>
    <property type="match status" value="1"/>
</dbReference>
<evidence type="ECO:0000256" key="8">
    <source>
        <dbReference type="ARBA" id="ARBA00048679"/>
    </source>
</evidence>
<proteinExistence type="predicted"/>
<evidence type="ECO:0000256" key="7">
    <source>
        <dbReference type="ARBA" id="ARBA00047899"/>
    </source>
</evidence>
<dbReference type="InterPro" id="IPR011009">
    <property type="entry name" value="Kinase-like_dom_sf"/>
</dbReference>
<keyword evidence="11" id="KW-1185">Reference proteome</keyword>
<keyword evidence="2" id="KW-0723">Serine/threonine-protein kinase</keyword>
<comment type="caution">
    <text evidence="10">The sequence shown here is derived from an EMBL/GenBank/DDBJ whole genome shotgun (WGS) entry which is preliminary data.</text>
</comment>
<dbReference type="Proteomes" id="UP001301958">
    <property type="component" value="Unassembled WGS sequence"/>
</dbReference>
<comment type="catalytic activity">
    <reaction evidence="8">
        <text>L-seryl-[protein] + ATP = O-phospho-L-seryl-[protein] + ADP + H(+)</text>
        <dbReference type="Rhea" id="RHEA:17989"/>
        <dbReference type="Rhea" id="RHEA-COMP:9863"/>
        <dbReference type="Rhea" id="RHEA-COMP:11604"/>
        <dbReference type="ChEBI" id="CHEBI:15378"/>
        <dbReference type="ChEBI" id="CHEBI:29999"/>
        <dbReference type="ChEBI" id="CHEBI:30616"/>
        <dbReference type="ChEBI" id="CHEBI:83421"/>
        <dbReference type="ChEBI" id="CHEBI:456216"/>
        <dbReference type="EC" id="2.7.11.1"/>
    </reaction>
</comment>
<keyword evidence="3" id="KW-0808">Transferase</keyword>
<dbReference type="GO" id="GO:0005524">
    <property type="term" value="F:ATP binding"/>
    <property type="evidence" value="ECO:0007669"/>
    <property type="project" value="UniProtKB-UniRule"/>
</dbReference>
<dbReference type="GO" id="GO:0004674">
    <property type="term" value="F:protein serine/threonine kinase activity"/>
    <property type="evidence" value="ECO:0007669"/>
    <property type="project" value="UniProtKB-KW"/>
</dbReference>
<evidence type="ECO:0000313" key="11">
    <source>
        <dbReference type="Proteomes" id="UP001301958"/>
    </source>
</evidence>
<dbReference type="PANTHER" id="PTHR47634:SF9">
    <property type="entry name" value="PROTEIN KINASE DOMAIN-CONTAINING PROTEIN-RELATED"/>
    <property type="match status" value="1"/>
</dbReference>
<feature type="non-terminal residue" evidence="10">
    <location>
        <position position="111"/>
    </location>
</feature>
<dbReference type="InterPro" id="IPR017441">
    <property type="entry name" value="Protein_kinase_ATP_BS"/>
</dbReference>
<evidence type="ECO:0000256" key="4">
    <source>
        <dbReference type="ARBA" id="ARBA00022741"/>
    </source>
</evidence>
<sequence length="111" mass="12483">SELYITGSWEDLESIQDYEKGGHHPVHLGDMLCNRYKVLHKLGHGCYANVWLCRDASSSCYVAVKIIMADGSHPDCPEKRVNRLLAADLSSELIQYFYLPPEKFIISGPNG</sequence>
<protein>
    <recommendedName>
        <fullName evidence="1">non-specific serine/threonine protein kinase</fullName>
        <ecNumber evidence="1">2.7.11.1</ecNumber>
    </recommendedName>
</protein>
<reference evidence="10" key="1">
    <citation type="journal article" date="2023" name="Mol. Phylogenet. Evol.">
        <title>Genome-scale phylogeny and comparative genomics of the fungal order Sordariales.</title>
        <authorList>
            <person name="Hensen N."/>
            <person name="Bonometti L."/>
            <person name="Westerberg I."/>
            <person name="Brannstrom I.O."/>
            <person name="Guillou S."/>
            <person name="Cros-Aarteil S."/>
            <person name="Calhoun S."/>
            <person name="Haridas S."/>
            <person name="Kuo A."/>
            <person name="Mondo S."/>
            <person name="Pangilinan J."/>
            <person name="Riley R."/>
            <person name="LaButti K."/>
            <person name="Andreopoulos B."/>
            <person name="Lipzen A."/>
            <person name="Chen C."/>
            <person name="Yan M."/>
            <person name="Daum C."/>
            <person name="Ng V."/>
            <person name="Clum A."/>
            <person name="Steindorff A."/>
            <person name="Ohm R.A."/>
            <person name="Martin F."/>
            <person name="Silar P."/>
            <person name="Natvig D.O."/>
            <person name="Lalanne C."/>
            <person name="Gautier V."/>
            <person name="Ament-Velasquez S.L."/>
            <person name="Kruys A."/>
            <person name="Hutchinson M.I."/>
            <person name="Powell A.J."/>
            <person name="Barry K."/>
            <person name="Miller A.N."/>
            <person name="Grigoriev I.V."/>
            <person name="Debuchy R."/>
            <person name="Gladieux P."/>
            <person name="Hiltunen Thoren M."/>
            <person name="Johannesson H."/>
        </authorList>
    </citation>
    <scope>NUCLEOTIDE SEQUENCE</scope>
    <source>
        <strain evidence="10">CBS 990.96</strain>
    </source>
</reference>
<dbReference type="GO" id="GO:0050684">
    <property type="term" value="P:regulation of mRNA processing"/>
    <property type="evidence" value="ECO:0007669"/>
    <property type="project" value="TreeGrafter"/>
</dbReference>
<organism evidence="10 11">
    <name type="scientific">Podospora fimiseda</name>
    <dbReference type="NCBI Taxonomy" id="252190"/>
    <lineage>
        <taxon>Eukaryota</taxon>
        <taxon>Fungi</taxon>
        <taxon>Dikarya</taxon>
        <taxon>Ascomycota</taxon>
        <taxon>Pezizomycotina</taxon>
        <taxon>Sordariomycetes</taxon>
        <taxon>Sordariomycetidae</taxon>
        <taxon>Sordariales</taxon>
        <taxon>Podosporaceae</taxon>
        <taxon>Podospora</taxon>
    </lineage>
</organism>
<dbReference type="GO" id="GO:0000245">
    <property type="term" value="P:spliceosomal complex assembly"/>
    <property type="evidence" value="ECO:0007669"/>
    <property type="project" value="TreeGrafter"/>
</dbReference>
<gene>
    <name evidence="10" type="ORF">QBC38DRAFT_321816</name>
</gene>
<evidence type="ECO:0000256" key="5">
    <source>
        <dbReference type="ARBA" id="ARBA00022777"/>
    </source>
</evidence>
<evidence type="ECO:0000256" key="1">
    <source>
        <dbReference type="ARBA" id="ARBA00012513"/>
    </source>
</evidence>
<evidence type="ECO:0000256" key="9">
    <source>
        <dbReference type="PROSITE-ProRule" id="PRU10141"/>
    </source>
</evidence>
<evidence type="ECO:0000256" key="6">
    <source>
        <dbReference type="ARBA" id="ARBA00022840"/>
    </source>
</evidence>
<dbReference type="Gene3D" id="3.30.200.20">
    <property type="entry name" value="Phosphorylase Kinase, domain 1"/>
    <property type="match status" value="1"/>
</dbReference>
<dbReference type="GO" id="GO:0005634">
    <property type="term" value="C:nucleus"/>
    <property type="evidence" value="ECO:0007669"/>
    <property type="project" value="TreeGrafter"/>
</dbReference>
<accession>A0AAN6YM91</accession>
<dbReference type="PANTHER" id="PTHR47634">
    <property type="entry name" value="PROTEIN KINASE DOMAIN-CONTAINING PROTEIN-RELATED"/>
    <property type="match status" value="1"/>
</dbReference>
<dbReference type="EMBL" id="MU865700">
    <property type="protein sequence ID" value="KAK4220591.1"/>
    <property type="molecule type" value="Genomic_DNA"/>
</dbReference>
<dbReference type="AlphaFoldDB" id="A0AAN6YM91"/>
<dbReference type="InterPro" id="IPR051334">
    <property type="entry name" value="SRPK"/>
</dbReference>
<name>A0AAN6YM91_9PEZI</name>
<evidence type="ECO:0000313" key="10">
    <source>
        <dbReference type="EMBL" id="KAK4220591.1"/>
    </source>
</evidence>
<dbReference type="EC" id="2.7.11.1" evidence="1"/>
<feature type="non-terminal residue" evidence="10">
    <location>
        <position position="1"/>
    </location>
</feature>
<comment type="catalytic activity">
    <reaction evidence="7">
        <text>L-threonyl-[protein] + ATP = O-phospho-L-threonyl-[protein] + ADP + H(+)</text>
        <dbReference type="Rhea" id="RHEA:46608"/>
        <dbReference type="Rhea" id="RHEA-COMP:11060"/>
        <dbReference type="Rhea" id="RHEA-COMP:11605"/>
        <dbReference type="ChEBI" id="CHEBI:15378"/>
        <dbReference type="ChEBI" id="CHEBI:30013"/>
        <dbReference type="ChEBI" id="CHEBI:30616"/>
        <dbReference type="ChEBI" id="CHEBI:61977"/>
        <dbReference type="ChEBI" id="CHEBI:456216"/>
        <dbReference type="EC" id="2.7.11.1"/>
    </reaction>
</comment>
<keyword evidence="5" id="KW-0418">Kinase</keyword>
<evidence type="ECO:0000256" key="3">
    <source>
        <dbReference type="ARBA" id="ARBA00022679"/>
    </source>
</evidence>
<dbReference type="SUPFAM" id="SSF56112">
    <property type="entry name" value="Protein kinase-like (PK-like)"/>
    <property type="match status" value="1"/>
</dbReference>
<reference evidence="10" key="2">
    <citation type="submission" date="2023-05" db="EMBL/GenBank/DDBJ databases">
        <authorList>
            <consortium name="Lawrence Berkeley National Laboratory"/>
            <person name="Steindorff A."/>
            <person name="Hensen N."/>
            <person name="Bonometti L."/>
            <person name="Westerberg I."/>
            <person name="Brannstrom I.O."/>
            <person name="Guillou S."/>
            <person name="Cros-Aarteil S."/>
            <person name="Calhoun S."/>
            <person name="Haridas S."/>
            <person name="Kuo A."/>
            <person name="Mondo S."/>
            <person name="Pangilinan J."/>
            <person name="Riley R."/>
            <person name="Labutti K."/>
            <person name="Andreopoulos B."/>
            <person name="Lipzen A."/>
            <person name="Chen C."/>
            <person name="Yanf M."/>
            <person name="Daum C."/>
            <person name="Ng V."/>
            <person name="Clum A."/>
            <person name="Ohm R."/>
            <person name="Martin F."/>
            <person name="Silar P."/>
            <person name="Natvig D."/>
            <person name="Lalanne C."/>
            <person name="Gautier V."/>
            <person name="Ament-Velasquez S.L."/>
            <person name="Kruys A."/>
            <person name="Hutchinson M.I."/>
            <person name="Powell A.J."/>
            <person name="Barry K."/>
            <person name="Miller A.N."/>
            <person name="Grigoriev I.V."/>
            <person name="Debuchy R."/>
            <person name="Gladieux P."/>
            <person name="Thoren M.H."/>
            <person name="Johannesson H."/>
        </authorList>
    </citation>
    <scope>NUCLEOTIDE SEQUENCE</scope>
    <source>
        <strain evidence="10">CBS 990.96</strain>
    </source>
</reference>
<keyword evidence="6 9" id="KW-0067">ATP-binding</keyword>
<feature type="binding site" evidence="9">
    <location>
        <position position="65"/>
    </location>
    <ligand>
        <name>ATP</name>
        <dbReference type="ChEBI" id="CHEBI:30616"/>
    </ligand>
</feature>
<dbReference type="GO" id="GO:0005737">
    <property type="term" value="C:cytoplasm"/>
    <property type="evidence" value="ECO:0007669"/>
    <property type="project" value="TreeGrafter"/>
</dbReference>